<accession>A0A1Y2H4V8</accession>
<protein>
    <recommendedName>
        <fullName evidence="2">ornithine carbamoyltransferase</fullName>
        <ecNumber evidence="2">2.1.3.3</ecNumber>
    </recommendedName>
</protein>
<dbReference type="PANTHER" id="PTHR45753">
    <property type="entry name" value="ORNITHINE CARBAMOYLTRANSFERASE, MITOCHONDRIAL"/>
    <property type="match status" value="1"/>
</dbReference>
<dbReference type="InterPro" id="IPR006131">
    <property type="entry name" value="Asp_carbamoyltransf_Asp/Orn-bd"/>
</dbReference>
<dbReference type="NCBIfam" id="TIGR00658">
    <property type="entry name" value="orni_carb_tr"/>
    <property type="match status" value="1"/>
</dbReference>
<dbReference type="GO" id="GO:0019240">
    <property type="term" value="P:citrulline biosynthetic process"/>
    <property type="evidence" value="ECO:0007669"/>
    <property type="project" value="TreeGrafter"/>
</dbReference>
<reference evidence="7 8" key="1">
    <citation type="submission" date="2016-07" db="EMBL/GenBank/DDBJ databases">
        <title>Pervasive Adenine N6-methylation of Active Genes in Fungi.</title>
        <authorList>
            <consortium name="DOE Joint Genome Institute"/>
            <person name="Mondo S.J."/>
            <person name="Dannebaum R.O."/>
            <person name="Kuo R.C."/>
            <person name="Labutti K."/>
            <person name="Haridas S."/>
            <person name="Kuo A."/>
            <person name="Salamov A."/>
            <person name="Ahrendt S.R."/>
            <person name="Lipzen A."/>
            <person name="Sullivan W."/>
            <person name="Andreopoulos W.B."/>
            <person name="Clum A."/>
            <person name="Lindquist E."/>
            <person name="Daum C."/>
            <person name="Ramamoorthy G.K."/>
            <person name="Gryganskyi A."/>
            <person name="Culley D."/>
            <person name="Magnuson J.K."/>
            <person name="James T.Y."/>
            <person name="O'Malley M.A."/>
            <person name="Stajich J.E."/>
            <person name="Spatafora J.W."/>
            <person name="Visel A."/>
            <person name="Grigoriev I.V."/>
        </authorList>
    </citation>
    <scope>NUCLEOTIDE SEQUENCE [LARGE SCALE GENOMIC DNA]</scope>
    <source>
        <strain evidence="7 8">PL171</strain>
    </source>
</reference>
<evidence type="ECO:0000256" key="2">
    <source>
        <dbReference type="ARBA" id="ARBA00013007"/>
    </source>
</evidence>
<dbReference type="Pfam" id="PF02729">
    <property type="entry name" value="OTCace_N"/>
    <property type="match status" value="1"/>
</dbReference>
<dbReference type="Pfam" id="PF00185">
    <property type="entry name" value="OTCace"/>
    <property type="match status" value="1"/>
</dbReference>
<dbReference type="InterPro" id="IPR006132">
    <property type="entry name" value="Asp/Orn_carbamoyltranf_P-bd"/>
</dbReference>
<gene>
    <name evidence="7" type="ORF">BCR44DRAFT_1395411</name>
</gene>
<sequence>MLRTPATARLVAAPLATVALSHAPRLCYSTPAKSDLPKGPLHLLALSDLTRSDLYSILATATKFKRMSRSGVPLPQSLAGKHLAVIFTKRSTRTRVAAETSMHLLGGHAIFLSPSDIQLGVNESTQDTALVLSRLVHGIFARVDNHGDLLQLRTHASVPVVNALSDDHHPTQALADALTMYEAAWRVDNPAAAERGELPSGFDANLLQGRKLAWVGDGNNVCHSLMTVCGKLGMVMSIATPPGYGPKPSIVADEMMVPMITHHPLEALRGADYVSTDCWISMGQEKESVERRKAFDGFKVTRSLMRQGGVKDKAGFLHCLPRKKDEVDDDVFYSKDSLVWEQAENRKWTIMAVMHHAMGVGSWQE</sequence>
<dbReference type="AlphaFoldDB" id="A0A1Y2H4V8"/>
<dbReference type="EC" id="2.1.3.3" evidence="2"/>
<dbReference type="PRINTS" id="PR00102">
    <property type="entry name" value="OTCASE"/>
</dbReference>
<dbReference type="STRING" id="765915.A0A1Y2H4V8"/>
<comment type="similarity">
    <text evidence="1">Belongs to the aspartate/ornithine carbamoyltransferase superfamily. OTCase family.</text>
</comment>
<dbReference type="PROSITE" id="PS00097">
    <property type="entry name" value="CARBAMOYLTRANSFERASE"/>
    <property type="match status" value="1"/>
</dbReference>
<dbReference type="FunFam" id="3.40.50.1370:FF:000008">
    <property type="entry name" value="Ornithine carbamoyltransferase"/>
    <property type="match status" value="1"/>
</dbReference>
<dbReference type="Proteomes" id="UP000193411">
    <property type="component" value="Unassembled WGS sequence"/>
</dbReference>
<evidence type="ECO:0000259" key="5">
    <source>
        <dbReference type="Pfam" id="PF00185"/>
    </source>
</evidence>
<dbReference type="GO" id="GO:0042450">
    <property type="term" value="P:L-arginine biosynthetic process via ornithine"/>
    <property type="evidence" value="ECO:0007669"/>
    <property type="project" value="TreeGrafter"/>
</dbReference>
<keyword evidence="8" id="KW-1185">Reference proteome</keyword>
<feature type="domain" description="Aspartate/ornithine carbamoyltransferase Asp/Orn-binding" evidence="5">
    <location>
        <begin position="208"/>
        <end position="355"/>
    </location>
</feature>
<dbReference type="SUPFAM" id="SSF53671">
    <property type="entry name" value="Aspartate/ornithine carbamoyltransferase"/>
    <property type="match status" value="1"/>
</dbReference>
<dbReference type="PRINTS" id="PR00100">
    <property type="entry name" value="AOTCASE"/>
</dbReference>
<dbReference type="EMBL" id="MCFL01000156">
    <property type="protein sequence ID" value="ORZ29596.1"/>
    <property type="molecule type" value="Genomic_DNA"/>
</dbReference>
<organism evidence="7 8">
    <name type="scientific">Catenaria anguillulae PL171</name>
    <dbReference type="NCBI Taxonomy" id="765915"/>
    <lineage>
        <taxon>Eukaryota</taxon>
        <taxon>Fungi</taxon>
        <taxon>Fungi incertae sedis</taxon>
        <taxon>Blastocladiomycota</taxon>
        <taxon>Blastocladiomycetes</taxon>
        <taxon>Blastocladiales</taxon>
        <taxon>Catenariaceae</taxon>
        <taxon>Catenaria</taxon>
    </lineage>
</organism>
<dbReference type="InterPro" id="IPR036901">
    <property type="entry name" value="Asp/Orn_carbamoylTrfase_sf"/>
</dbReference>
<evidence type="ECO:0000256" key="1">
    <source>
        <dbReference type="ARBA" id="ARBA00007805"/>
    </source>
</evidence>
<keyword evidence="3 4" id="KW-0808">Transferase</keyword>
<evidence type="ECO:0000313" key="7">
    <source>
        <dbReference type="EMBL" id="ORZ29596.1"/>
    </source>
</evidence>
<name>A0A1Y2H4V8_9FUNG</name>
<dbReference type="GO" id="GO:0004585">
    <property type="term" value="F:ornithine carbamoyltransferase activity"/>
    <property type="evidence" value="ECO:0007669"/>
    <property type="project" value="UniProtKB-EC"/>
</dbReference>
<comment type="caution">
    <text evidence="7">The sequence shown here is derived from an EMBL/GenBank/DDBJ whole genome shotgun (WGS) entry which is preliminary data.</text>
</comment>
<dbReference type="Gene3D" id="3.40.50.1370">
    <property type="entry name" value="Aspartate/ornithine carbamoyltransferase"/>
    <property type="match status" value="2"/>
</dbReference>
<dbReference type="PANTHER" id="PTHR45753:SF3">
    <property type="entry name" value="ORNITHINE TRANSCARBAMYLASE, MITOCHONDRIAL"/>
    <property type="match status" value="1"/>
</dbReference>
<dbReference type="InterPro" id="IPR002292">
    <property type="entry name" value="Orn/put_carbamltrans"/>
</dbReference>
<dbReference type="NCBIfam" id="NF001986">
    <property type="entry name" value="PRK00779.1"/>
    <property type="match status" value="1"/>
</dbReference>
<dbReference type="GO" id="GO:0016597">
    <property type="term" value="F:amino acid binding"/>
    <property type="evidence" value="ECO:0007669"/>
    <property type="project" value="InterPro"/>
</dbReference>
<evidence type="ECO:0000256" key="4">
    <source>
        <dbReference type="RuleBase" id="RU003634"/>
    </source>
</evidence>
<feature type="domain" description="Aspartate/ornithine carbamoyltransferase carbamoyl-P binding" evidence="6">
    <location>
        <begin position="42"/>
        <end position="182"/>
    </location>
</feature>
<evidence type="ECO:0000256" key="3">
    <source>
        <dbReference type="ARBA" id="ARBA00022679"/>
    </source>
</evidence>
<dbReference type="InterPro" id="IPR006130">
    <property type="entry name" value="Asp/Orn_carbamoylTrfase"/>
</dbReference>
<evidence type="ECO:0000259" key="6">
    <source>
        <dbReference type="Pfam" id="PF02729"/>
    </source>
</evidence>
<proteinExistence type="inferred from homology"/>
<evidence type="ECO:0000313" key="8">
    <source>
        <dbReference type="Proteomes" id="UP000193411"/>
    </source>
</evidence>
<dbReference type="OrthoDB" id="10252326at2759"/>